<dbReference type="Pfam" id="PF00644">
    <property type="entry name" value="PARP"/>
    <property type="match status" value="1"/>
</dbReference>
<dbReference type="HOGENOM" id="CLU_014825_1_0_1"/>
<evidence type="ECO:0000313" key="5">
    <source>
        <dbReference type="Proteomes" id="UP000018468"/>
    </source>
</evidence>
<dbReference type="OMA" id="HVPAICE"/>
<keyword evidence="2" id="KW-0520">NAD</keyword>
<dbReference type="Ensembl" id="ENSLOCT00000021015.1">
    <property type="protein sequence ID" value="ENSLOCP00000020979.1"/>
    <property type="gene ID" value="ENSLOCG00000016971.1"/>
</dbReference>
<sequence length="236" mass="27630">MYQQNQKYKTKREVRRRPRLVSVQDVERKRGSSYTPHSTDVSVPSHWDKSALLDCEYKLIKLEKSVEEFTQVETLFRRTMARNVIHSIQRIQNPSLWKMFQWQKDKMMKRNGGNSVLERFLFHGTEKSFIEAICEQNFDWRVCGVHGSLYGKGSYFARDASYSHSYSKPTTGSRIMFVARVLVGDFTQGNSGYLRPPLKEGNSVFYDSCVNSTSNPSIFVIFEKHQIYPEYLIEYS</sequence>
<dbReference type="Gene3D" id="3.90.228.10">
    <property type="match status" value="1"/>
</dbReference>
<dbReference type="GO" id="GO:0005634">
    <property type="term" value="C:nucleus"/>
    <property type="evidence" value="ECO:0000318"/>
    <property type="project" value="GO_Central"/>
</dbReference>
<dbReference type="PANTHER" id="PTHR45740">
    <property type="entry name" value="POLY [ADP-RIBOSE] POLYMERASE"/>
    <property type="match status" value="1"/>
</dbReference>
<proteinExistence type="inferred from homology"/>
<dbReference type="EMBL" id="AHAT01034295">
    <property type="status" value="NOT_ANNOTATED_CDS"/>
    <property type="molecule type" value="Genomic_DNA"/>
</dbReference>
<reference evidence="4" key="3">
    <citation type="submission" date="2025-09" db="UniProtKB">
        <authorList>
            <consortium name="Ensembl"/>
        </authorList>
    </citation>
    <scope>IDENTIFICATION</scope>
</reference>
<keyword evidence="5" id="KW-1185">Reference proteome</keyword>
<accession>W5NK20</accession>
<dbReference type="InterPro" id="IPR012317">
    <property type="entry name" value="Poly(ADP-ribose)pol_cat_dom"/>
</dbReference>
<evidence type="ECO:0000259" key="3">
    <source>
        <dbReference type="PROSITE" id="PS51059"/>
    </source>
</evidence>
<reference evidence="5" key="1">
    <citation type="submission" date="2011-12" db="EMBL/GenBank/DDBJ databases">
        <title>The Draft Genome of Lepisosteus oculatus.</title>
        <authorList>
            <consortium name="The Broad Institute Genome Assembly &amp; Analysis Group"/>
            <consortium name="Computational R&amp;D Group"/>
            <consortium name="and Sequencing Platform"/>
            <person name="Di Palma F."/>
            <person name="Alfoldi J."/>
            <person name="Johnson J."/>
            <person name="Berlin A."/>
            <person name="Gnerre S."/>
            <person name="Jaffe D."/>
            <person name="MacCallum I."/>
            <person name="Young S."/>
            <person name="Walker B.J."/>
            <person name="Lander E.S."/>
            <person name="Lindblad-Toh K."/>
        </authorList>
    </citation>
    <scope>NUCLEOTIDE SEQUENCE [LARGE SCALE GENOMIC DNA]</scope>
</reference>
<organism evidence="4 5">
    <name type="scientific">Lepisosteus oculatus</name>
    <name type="common">Spotted gar</name>
    <dbReference type="NCBI Taxonomy" id="7918"/>
    <lineage>
        <taxon>Eukaryota</taxon>
        <taxon>Metazoa</taxon>
        <taxon>Chordata</taxon>
        <taxon>Craniata</taxon>
        <taxon>Vertebrata</taxon>
        <taxon>Euteleostomi</taxon>
        <taxon>Actinopterygii</taxon>
        <taxon>Neopterygii</taxon>
        <taxon>Holostei</taxon>
        <taxon>Semionotiformes</taxon>
        <taxon>Lepisosteidae</taxon>
        <taxon>Lepisosteus</taxon>
    </lineage>
</organism>
<dbReference type="SUPFAM" id="SSF56399">
    <property type="entry name" value="ADP-ribosylation"/>
    <property type="match status" value="1"/>
</dbReference>
<dbReference type="Proteomes" id="UP000018468">
    <property type="component" value="Linkage group LG8"/>
</dbReference>
<dbReference type="EMBL" id="AHAT01034296">
    <property type="status" value="NOT_ANNOTATED_CDS"/>
    <property type="molecule type" value="Genomic_DNA"/>
</dbReference>
<dbReference type="PROSITE" id="PS51059">
    <property type="entry name" value="PARP_CATALYTIC"/>
    <property type="match status" value="1"/>
</dbReference>
<dbReference type="AlphaFoldDB" id="W5NK20"/>
<evidence type="ECO:0000256" key="1">
    <source>
        <dbReference type="ARBA" id="ARBA00024347"/>
    </source>
</evidence>
<name>W5NK20_LEPOC</name>
<comment type="similarity">
    <text evidence="1">Belongs to the ARTD/PARP family.</text>
</comment>
<dbReference type="InParanoid" id="W5NK20"/>
<feature type="domain" description="PARP catalytic" evidence="3">
    <location>
        <begin position="43"/>
        <end position="236"/>
    </location>
</feature>
<dbReference type="STRING" id="7918.ENSLOCP00000020979"/>
<evidence type="ECO:0000256" key="2">
    <source>
        <dbReference type="RuleBase" id="RU362114"/>
    </source>
</evidence>
<protein>
    <recommendedName>
        <fullName evidence="2">Poly [ADP-ribose] polymerase</fullName>
        <shortName evidence="2">PARP</shortName>
        <ecNumber evidence="2">2.4.2.-</ecNumber>
    </recommendedName>
</protein>
<keyword evidence="2" id="KW-0808">Transferase</keyword>
<evidence type="ECO:0000313" key="4">
    <source>
        <dbReference type="Ensembl" id="ENSLOCP00000020979.1"/>
    </source>
</evidence>
<dbReference type="eggNOG" id="ENOG502QSC4">
    <property type="taxonomic scope" value="Eukaryota"/>
</dbReference>
<dbReference type="GO" id="GO:0003950">
    <property type="term" value="F:NAD+ poly-ADP-ribosyltransferase activity"/>
    <property type="evidence" value="ECO:0000318"/>
    <property type="project" value="GO_Central"/>
</dbReference>
<dbReference type="PANTHER" id="PTHR45740:SF6">
    <property type="entry name" value="PROTEIN MONO-ADP-RIBOSYLTRANSFERASE PARP12"/>
    <property type="match status" value="1"/>
</dbReference>
<reference evidence="4" key="2">
    <citation type="submission" date="2025-08" db="UniProtKB">
        <authorList>
            <consortium name="Ensembl"/>
        </authorList>
    </citation>
    <scope>IDENTIFICATION</scope>
</reference>
<dbReference type="GeneTree" id="ENSGT00940000154649"/>
<keyword evidence="2" id="KW-0328">Glycosyltransferase</keyword>
<dbReference type="CDD" id="cd01439">
    <property type="entry name" value="TCCD_inducible_PARP_like"/>
    <property type="match status" value="1"/>
</dbReference>
<dbReference type="InterPro" id="IPR051712">
    <property type="entry name" value="ARTD-AVP"/>
</dbReference>
<dbReference type="Bgee" id="ENSLOCG00000016971">
    <property type="expression patterns" value="Expressed in intestine and 12 other cell types or tissues"/>
</dbReference>
<dbReference type="EC" id="2.4.2.-" evidence="2"/>